<dbReference type="EMBL" id="LAZR01023197">
    <property type="protein sequence ID" value="KKL79350.1"/>
    <property type="molecule type" value="Genomic_DNA"/>
</dbReference>
<feature type="region of interest" description="Disordered" evidence="5">
    <location>
        <begin position="1"/>
        <end position="22"/>
    </location>
</feature>
<dbReference type="Pfam" id="PF01386">
    <property type="entry name" value="Ribosomal_L25p"/>
    <property type="match status" value="1"/>
</dbReference>
<dbReference type="FunFam" id="2.40.240.10:FF:000002">
    <property type="entry name" value="50S ribosomal protein L25"/>
    <property type="match status" value="1"/>
</dbReference>
<evidence type="ECO:0000259" key="7">
    <source>
        <dbReference type="Pfam" id="PF14693"/>
    </source>
</evidence>
<keyword evidence="1" id="KW-0699">rRNA-binding</keyword>
<dbReference type="PANTHER" id="PTHR33284">
    <property type="entry name" value="RIBOSOMAL PROTEIN L25/GLN-TRNA SYNTHETASE, ANTI-CODON-BINDING DOMAIN-CONTAINING PROTEIN"/>
    <property type="match status" value="1"/>
</dbReference>
<comment type="caution">
    <text evidence="8">The sequence shown here is derived from an EMBL/GenBank/DDBJ whole genome shotgun (WGS) entry which is preliminary data.</text>
</comment>
<dbReference type="InterPro" id="IPR029751">
    <property type="entry name" value="Ribosomal_L25_dom"/>
</dbReference>
<protein>
    <submittedName>
        <fullName evidence="8">Uncharacterized protein</fullName>
    </submittedName>
</protein>
<evidence type="ECO:0000256" key="2">
    <source>
        <dbReference type="ARBA" id="ARBA00022884"/>
    </source>
</evidence>
<feature type="domain" description="Large ribosomal subunit protein bL25 L25" evidence="6">
    <location>
        <begin position="8"/>
        <end position="95"/>
    </location>
</feature>
<dbReference type="PANTHER" id="PTHR33284:SF1">
    <property type="entry name" value="RIBOSOMAL PROTEIN L25_GLN-TRNA SYNTHETASE, ANTI-CODON-BINDING DOMAIN-CONTAINING PROTEIN"/>
    <property type="match status" value="1"/>
</dbReference>
<dbReference type="SUPFAM" id="SSF50715">
    <property type="entry name" value="Ribosomal protein L25-like"/>
    <property type="match status" value="1"/>
</dbReference>
<dbReference type="HAMAP" id="MF_01336">
    <property type="entry name" value="Ribosomal_bL25"/>
    <property type="match status" value="1"/>
</dbReference>
<dbReference type="NCBIfam" id="NF004612">
    <property type="entry name" value="PRK05943.1"/>
    <property type="match status" value="1"/>
</dbReference>
<dbReference type="AlphaFoldDB" id="A0A0F9HCD4"/>
<dbReference type="GO" id="GO:0006412">
    <property type="term" value="P:translation"/>
    <property type="evidence" value="ECO:0007669"/>
    <property type="project" value="InterPro"/>
</dbReference>
<dbReference type="InterPro" id="IPR011035">
    <property type="entry name" value="Ribosomal_bL25/Gln-tRNA_synth"/>
</dbReference>
<evidence type="ECO:0000259" key="6">
    <source>
        <dbReference type="Pfam" id="PF01386"/>
    </source>
</evidence>
<reference evidence="8" key="1">
    <citation type="journal article" date="2015" name="Nature">
        <title>Complex archaea that bridge the gap between prokaryotes and eukaryotes.</title>
        <authorList>
            <person name="Spang A."/>
            <person name="Saw J.H."/>
            <person name="Jorgensen S.L."/>
            <person name="Zaremba-Niedzwiedzka K."/>
            <person name="Martijn J."/>
            <person name="Lind A.E."/>
            <person name="van Eijk R."/>
            <person name="Schleper C."/>
            <person name="Guy L."/>
            <person name="Ettema T.J."/>
        </authorList>
    </citation>
    <scope>NUCLEOTIDE SEQUENCE</scope>
</reference>
<accession>A0A0F9HCD4</accession>
<dbReference type="GO" id="GO:0003735">
    <property type="term" value="F:structural constituent of ribosome"/>
    <property type="evidence" value="ECO:0007669"/>
    <property type="project" value="InterPro"/>
</dbReference>
<name>A0A0F9HCD4_9ZZZZ</name>
<feature type="compositionally biased region" description="Acidic residues" evidence="5">
    <location>
        <begin position="208"/>
        <end position="225"/>
    </location>
</feature>
<feature type="domain" description="Large ribosomal subunit protein bL25 beta" evidence="7">
    <location>
        <begin position="103"/>
        <end position="198"/>
    </location>
</feature>
<dbReference type="InterPro" id="IPR001021">
    <property type="entry name" value="Ribosomal_bL25_long"/>
</dbReference>
<evidence type="ECO:0000256" key="1">
    <source>
        <dbReference type="ARBA" id="ARBA00022730"/>
    </source>
</evidence>
<evidence type="ECO:0000256" key="3">
    <source>
        <dbReference type="ARBA" id="ARBA00022980"/>
    </source>
</evidence>
<dbReference type="Pfam" id="PF14693">
    <property type="entry name" value="Ribosomal_TL5_C"/>
    <property type="match status" value="1"/>
</dbReference>
<dbReference type="InterPro" id="IPR020055">
    <property type="entry name" value="Ribosomal_bL25_short"/>
</dbReference>
<keyword evidence="4" id="KW-0687">Ribonucleoprotein</keyword>
<organism evidence="8">
    <name type="scientific">marine sediment metagenome</name>
    <dbReference type="NCBI Taxonomy" id="412755"/>
    <lineage>
        <taxon>unclassified sequences</taxon>
        <taxon>metagenomes</taxon>
        <taxon>ecological metagenomes</taxon>
    </lineage>
</organism>
<dbReference type="Gene3D" id="2.170.120.20">
    <property type="entry name" value="Ribosomal protein L25, beta domain"/>
    <property type="match status" value="1"/>
</dbReference>
<keyword evidence="2" id="KW-0694">RNA-binding</keyword>
<dbReference type="Gene3D" id="2.40.240.10">
    <property type="entry name" value="Ribosomal Protein L25, Chain P"/>
    <property type="match status" value="1"/>
</dbReference>
<dbReference type="NCBIfam" id="TIGR00731">
    <property type="entry name" value="bL25_bact_ctc"/>
    <property type="match status" value="1"/>
</dbReference>
<keyword evidence="3" id="KW-0689">Ribosomal protein</keyword>
<evidence type="ECO:0000256" key="4">
    <source>
        <dbReference type="ARBA" id="ARBA00023274"/>
    </source>
</evidence>
<dbReference type="InterPro" id="IPR020056">
    <property type="entry name" value="Rbsml_bL25/Gln-tRNA_synth_N"/>
</dbReference>
<proteinExistence type="inferred from homology"/>
<feature type="region of interest" description="Disordered" evidence="5">
    <location>
        <begin position="206"/>
        <end position="225"/>
    </location>
</feature>
<dbReference type="InterPro" id="IPR020930">
    <property type="entry name" value="Ribosomal_uL5_bac-type"/>
</dbReference>
<dbReference type="InterPro" id="IPR020057">
    <property type="entry name" value="Ribosomal_bL25_b-dom"/>
</dbReference>
<dbReference type="HAMAP" id="MF_01334">
    <property type="entry name" value="Ribosomal_bL25_CTC"/>
    <property type="match status" value="1"/>
</dbReference>
<dbReference type="NCBIfam" id="NF004128">
    <property type="entry name" value="PRK05618.1-2"/>
    <property type="match status" value="1"/>
</dbReference>
<evidence type="ECO:0000256" key="5">
    <source>
        <dbReference type="SAM" id="MobiDB-lite"/>
    </source>
</evidence>
<evidence type="ECO:0000313" key="8">
    <source>
        <dbReference type="EMBL" id="KKL79350.1"/>
    </source>
</evidence>
<dbReference type="GO" id="GO:0008097">
    <property type="term" value="F:5S rRNA binding"/>
    <property type="evidence" value="ECO:0007669"/>
    <property type="project" value="InterPro"/>
</dbReference>
<dbReference type="GO" id="GO:0022625">
    <property type="term" value="C:cytosolic large ribosomal subunit"/>
    <property type="evidence" value="ECO:0007669"/>
    <property type="project" value="TreeGrafter"/>
</dbReference>
<dbReference type="CDD" id="cd00495">
    <property type="entry name" value="Ribosomal_L25_TL5_CTC"/>
    <property type="match status" value="1"/>
</dbReference>
<sequence length="225" mass="24845">MENLFEVSAEARTDKGKGASRRLRHAGKVPAVIYGADKEPASISVNHNQFIRHLAEEAFYAHILTLSVDGKKEQVVLKDLQRHPANDNKIIHADFLRIDAKHEMTMTVPLHFLNEETAPGVKAGGLASHLMTEIEVACLPANLPEYIEVDLAKLELDDSIHLSELSLPKGVTLTALSHGQEEHLEEGERSSYDQAVVNIHLPRVHAVEEDEADVDAEGEDDATEE</sequence>
<dbReference type="InterPro" id="IPR037121">
    <property type="entry name" value="Ribosomal_bL25_C"/>
</dbReference>
<dbReference type="NCBIfam" id="NF004130">
    <property type="entry name" value="PRK05618.1-5"/>
    <property type="match status" value="1"/>
</dbReference>
<gene>
    <name evidence="8" type="ORF">LCGC14_2015720</name>
</gene>